<name>F7NLI0_9FIRM</name>
<reference evidence="1 2" key="1">
    <citation type="journal article" date="2011" name="EMBO J.">
        <title>Structural diversity of bacterial flagellar motors.</title>
        <authorList>
            <person name="Chen S."/>
            <person name="Beeby M."/>
            <person name="Murphy G.E."/>
            <person name="Leadbetter J.R."/>
            <person name="Hendrixson D.R."/>
            <person name="Briegel A."/>
            <person name="Li Z."/>
            <person name="Shi J."/>
            <person name="Tocheva E.I."/>
            <person name="Muller A."/>
            <person name="Dobro M.J."/>
            <person name="Jensen G.J."/>
        </authorList>
    </citation>
    <scope>NUCLEOTIDE SEQUENCE [LARGE SCALE GENOMIC DNA]</scope>
    <source>
        <strain evidence="1 2">DSM 6540</strain>
    </source>
</reference>
<sequence>ASGIAPTAVFNLDLSAADSSFDVIIGNVVYHLENASTTALSLSLSSTGGSILVDIKRSTQWDSASEGSSLDGVTLTASSMMIDGTIFSDSNEMHRTWIRQQDPVTGLWSQSEVDLFVSVSGARTSVWVYPIYEDASFSAP</sequence>
<dbReference type="eggNOG" id="COG3064">
    <property type="taxonomic scope" value="Bacteria"/>
</dbReference>
<keyword evidence="2" id="KW-1185">Reference proteome</keyword>
<organism evidence="1 2">
    <name type="scientific">Acetonema longum DSM 6540</name>
    <dbReference type="NCBI Taxonomy" id="1009370"/>
    <lineage>
        <taxon>Bacteria</taxon>
        <taxon>Bacillati</taxon>
        <taxon>Bacillota</taxon>
        <taxon>Negativicutes</taxon>
        <taxon>Acetonemataceae</taxon>
        <taxon>Acetonema</taxon>
    </lineage>
</organism>
<gene>
    <name evidence="1" type="ORF">ALO_14762</name>
</gene>
<dbReference type="EMBL" id="AFGF01000135">
    <property type="protein sequence ID" value="EGO63075.1"/>
    <property type="molecule type" value="Genomic_DNA"/>
</dbReference>
<proteinExistence type="predicted"/>
<protein>
    <submittedName>
        <fullName evidence="1">Uncharacterized protein</fullName>
    </submittedName>
</protein>
<accession>F7NLI0</accession>
<comment type="caution">
    <text evidence="1">The sequence shown here is derived from an EMBL/GenBank/DDBJ whole genome shotgun (WGS) entry which is preliminary data.</text>
</comment>
<dbReference type="Proteomes" id="UP000003240">
    <property type="component" value="Unassembled WGS sequence"/>
</dbReference>
<evidence type="ECO:0000313" key="2">
    <source>
        <dbReference type="Proteomes" id="UP000003240"/>
    </source>
</evidence>
<evidence type="ECO:0000313" key="1">
    <source>
        <dbReference type="EMBL" id="EGO63075.1"/>
    </source>
</evidence>
<dbReference type="RefSeq" id="WP_004096916.1">
    <property type="nucleotide sequence ID" value="NZ_AFGF01000135.1"/>
</dbReference>
<feature type="non-terminal residue" evidence="1">
    <location>
        <position position="1"/>
    </location>
</feature>
<dbReference type="AlphaFoldDB" id="F7NLI0"/>